<organism evidence="2 3">
    <name type="scientific">Saponaria officinalis</name>
    <name type="common">Common soapwort</name>
    <name type="synonym">Lychnis saponaria</name>
    <dbReference type="NCBI Taxonomy" id="3572"/>
    <lineage>
        <taxon>Eukaryota</taxon>
        <taxon>Viridiplantae</taxon>
        <taxon>Streptophyta</taxon>
        <taxon>Embryophyta</taxon>
        <taxon>Tracheophyta</taxon>
        <taxon>Spermatophyta</taxon>
        <taxon>Magnoliopsida</taxon>
        <taxon>eudicotyledons</taxon>
        <taxon>Gunneridae</taxon>
        <taxon>Pentapetalae</taxon>
        <taxon>Caryophyllales</taxon>
        <taxon>Caryophyllaceae</taxon>
        <taxon>Caryophylleae</taxon>
        <taxon>Saponaria</taxon>
    </lineage>
</organism>
<evidence type="ECO:0000256" key="1">
    <source>
        <dbReference type="SAM" id="Phobius"/>
    </source>
</evidence>
<feature type="transmembrane region" description="Helical" evidence="1">
    <location>
        <begin position="86"/>
        <end position="105"/>
    </location>
</feature>
<protein>
    <submittedName>
        <fullName evidence="2">Uncharacterized protein</fullName>
    </submittedName>
</protein>
<sequence>MNSFFTTRIINLHKSMESFSLILPPFKSKCPICFFTFVEANVGTIISIVLQYIKLYSLLLTMFFPLSFLVHFVMFFPFFFFVQNEWLLLFVTPLFFSTFILYHILSFS</sequence>
<dbReference type="Proteomes" id="UP001443914">
    <property type="component" value="Unassembled WGS sequence"/>
</dbReference>
<keyword evidence="1" id="KW-0812">Transmembrane</keyword>
<dbReference type="EMBL" id="JBDFQZ010000003">
    <property type="protein sequence ID" value="KAK9741975.1"/>
    <property type="molecule type" value="Genomic_DNA"/>
</dbReference>
<accession>A0AAW1M3N1</accession>
<evidence type="ECO:0000313" key="2">
    <source>
        <dbReference type="EMBL" id="KAK9741975.1"/>
    </source>
</evidence>
<feature type="transmembrane region" description="Helical" evidence="1">
    <location>
        <begin position="32"/>
        <end position="53"/>
    </location>
</feature>
<proteinExistence type="predicted"/>
<evidence type="ECO:0000313" key="3">
    <source>
        <dbReference type="Proteomes" id="UP001443914"/>
    </source>
</evidence>
<feature type="transmembrane region" description="Helical" evidence="1">
    <location>
        <begin position="59"/>
        <end position="79"/>
    </location>
</feature>
<keyword evidence="1" id="KW-1133">Transmembrane helix</keyword>
<reference evidence="2" key="1">
    <citation type="submission" date="2024-03" db="EMBL/GenBank/DDBJ databases">
        <title>WGS assembly of Saponaria officinalis var. Norfolk2.</title>
        <authorList>
            <person name="Jenkins J."/>
            <person name="Shu S."/>
            <person name="Grimwood J."/>
            <person name="Barry K."/>
            <person name="Goodstein D."/>
            <person name="Schmutz J."/>
            <person name="Leebens-Mack J."/>
            <person name="Osbourn A."/>
        </authorList>
    </citation>
    <scope>NUCLEOTIDE SEQUENCE [LARGE SCALE GENOMIC DNA]</scope>
    <source>
        <strain evidence="2">JIC</strain>
    </source>
</reference>
<name>A0AAW1M3N1_SAPOF</name>
<dbReference type="AlphaFoldDB" id="A0AAW1M3N1"/>
<gene>
    <name evidence="2" type="ORF">RND81_03G140600</name>
</gene>
<keyword evidence="1" id="KW-0472">Membrane</keyword>
<keyword evidence="3" id="KW-1185">Reference proteome</keyword>
<comment type="caution">
    <text evidence="2">The sequence shown here is derived from an EMBL/GenBank/DDBJ whole genome shotgun (WGS) entry which is preliminary data.</text>
</comment>